<dbReference type="PANTHER" id="PTHR48228">
    <property type="entry name" value="SUCCINYL-COA--D-CITRAMALATE COA-TRANSFERASE"/>
    <property type="match status" value="1"/>
</dbReference>
<accession>A0A926S5X5</accession>
<comment type="caution">
    <text evidence="1">The sequence shown here is derived from an EMBL/GenBank/DDBJ whole genome shotgun (WGS) entry which is preliminary data.</text>
</comment>
<evidence type="ECO:0000313" key="2">
    <source>
        <dbReference type="Proteomes" id="UP000598467"/>
    </source>
</evidence>
<dbReference type="InterPro" id="IPR003673">
    <property type="entry name" value="CoA-Trfase_fam_III"/>
</dbReference>
<dbReference type="Proteomes" id="UP000598467">
    <property type="component" value="Unassembled WGS sequence"/>
</dbReference>
<keyword evidence="1" id="KW-0808">Transferase</keyword>
<dbReference type="Pfam" id="PF02515">
    <property type="entry name" value="CoA_transf_3"/>
    <property type="match status" value="1"/>
</dbReference>
<dbReference type="InterPro" id="IPR023606">
    <property type="entry name" value="CoA-Trfase_III_dom_1_sf"/>
</dbReference>
<protein>
    <submittedName>
        <fullName evidence="1">Acyl-CoA transferase</fullName>
    </submittedName>
</protein>
<sequence>MWQAIANALANGHDLCGHPQDVTITGDLSLCENRPVSELALAAVSSAAAAVRALSGTGGTAAVDRNLVDQWCKTSVTPIGWKLPSQWDDFARDYATRDGWIRLHTNAPHHRTAAHSVLGNPKTGEEAAERISDWAGEDLETEIVDAGGCAAVRYDTARWRTHPQGQAVAEEPVVAWTERSARKTPWRPTNAARPLAGLRVLDLTRVLAGPVCTRFLAAFGASVLRIDPESWNEEGNAVEMTVGKTCSTLDLKTEDGRSAFLKLAGEAHLMVSGYRADALERLGLGPEALQAANPDLITVSLNAYGWTGPWRTRRGFDSLVQRSTGLAAPGPDGQPKGLPYQVLDHSTGYLMAAAAIHALLRASSEGMVSSARLSLARQAHLLLDHWRDEPKPSDFVRSDLIRRDPTFETTAWGDLQRLPLPFAIEGISASWRCPAHPLRSDPLGWIDEAGNSVRIT</sequence>
<dbReference type="AlphaFoldDB" id="A0A926S5X5"/>
<dbReference type="PANTHER" id="PTHR48228:SF4">
    <property type="entry name" value="BLR3030 PROTEIN"/>
    <property type="match status" value="1"/>
</dbReference>
<dbReference type="Gene3D" id="3.40.50.10540">
    <property type="entry name" value="Crotonobetainyl-coa:carnitine coa-transferase, domain 1"/>
    <property type="match status" value="1"/>
</dbReference>
<evidence type="ECO:0000313" key="1">
    <source>
        <dbReference type="EMBL" id="MBD1547943.1"/>
    </source>
</evidence>
<dbReference type="InterPro" id="IPR050509">
    <property type="entry name" value="CoA-transferase_III"/>
</dbReference>
<dbReference type="GO" id="GO:0016740">
    <property type="term" value="F:transferase activity"/>
    <property type="evidence" value="ECO:0007669"/>
    <property type="project" value="UniProtKB-KW"/>
</dbReference>
<dbReference type="EMBL" id="JABFCZ010000018">
    <property type="protein sequence ID" value="MBD1547943.1"/>
    <property type="molecule type" value="Genomic_DNA"/>
</dbReference>
<gene>
    <name evidence="1" type="ORF">HK439_16870</name>
</gene>
<reference evidence="1" key="1">
    <citation type="submission" date="2020-05" db="EMBL/GenBank/DDBJ databases">
        <title>Identification of trans-AT polyketide cluster in two marine bacteria, producers of a novel glutaramide-containing polyketide sesbanimide D and analogs.</title>
        <authorList>
            <person name="Kacar D."/>
            <person name="Rodriguez P."/>
            <person name="Canedo L."/>
            <person name="Gonzalez E."/>
            <person name="Galan B."/>
            <person name="De La Calle F."/>
            <person name="Garcia J.L."/>
        </authorList>
    </citation>
    <scope>NUCLEOTIDE SEQUENCE</scope>
    <source>
        <strain evidence="1">PHM038</strain>
    </source>
</reference>
<organism evidence="1 2">
    <name type="scientific">Roseibium aggregatum</name>
    <dbReference type="NCBI Taxonomy" id="187304"/>
    <lineage>
        <taxon>Bacteria</taxon>
        <taxon>Pseudomonadati</taxon>
        <taxon>Pseudomonadota</taxon>
        <taxon>Alphaproteobacteria</taxon>
        <taxon>Hyphomicrobiales</taxon>
        <taxon>Stappiaceae</taxon>
        <taxon>Roseibium</taxon>
    </lineage>
</organism>
<dbReference type="SUPFAM" id="SSF89796">
    <property type="entry name" value="CoA-transferase family III (CaiB/BaiF)"/>
    <property type="match status" value="2"/>
</dbReference>
<proteinExistence type="predicted"/>
<name>A0A926S5X5_9HYPH</name>
<dbReference type="RefSeq" id="WP_190292698.1">
    <property type="nucleotide sequence ID" value="NZ_JABFCZ010000018.1"/>
</dbReference>